<dbReference type="GO" id="GO:0005634">
    <property type="term" value="C:nucleus"/>
    <property type="evidence" value="ECO:0007669"/>
    <property type="project" value="TreeGrafter"/>
</dbReference>
<name>A0A914PWW6_9BILA</name>
<dbReference type="Proteomes" id="UP000887578">
    <property type="component" value="Unplaced"/>
</dbReference>
<sequence length="150" mass="16244">MNILSVRKRAAASDDASAGSASQPPVKETASPVKDVFFIHEEPCNDIGIVQIIDGPICGIHFKSYIDEKKKSGDGSEDIKKLRLIRKDELVVVQGDHMLPISCSAVCGPHDNPEATKAELINYGDDNVLLLRDCNGALISLIRNATEVVF</sequence>
<protein>
    <submittedName>
        <fullName evidence="2">Uncharacterized protein</fullName>
    </submittedName>
</protein>
<evidence type="ECO:0000313" key="1">
    <source>
        <dbReference type="Proteomes" id="UP000887578"/>
    </source>
</evidence>
<accession>A0A914PWW6</accession>
<reference evidence="2" key="1">
    <citation type="submission" date="2022-11" db="UniProtKB">
        <authorList>
            <consortium name="WormBaseParasite"/>
        </authorList>
    </citation>
    <scope>IDENTIFICATION</scope>
</reference>
<dbReference type="GO" id="GO:0005737">
    <property type="term" value="C:cytoplasm"/>
    <property type="evidence" value="ECO:0007669"/>
    <property type="project" value="TreeGrafter"/>
</dbReference>
<organism evidence="1 2">
    <name type="scientific">Panagrolaimus davidi</name>
    <dbReference type="NCBI Taxonomy" id="227884"/>
    <lineage>
        <taxon>Eukaryota</taxon>
        <taxon>Metazoa</taxon>
        <taxon>Ecdysozoa</taxon>
        <taxon>Nematoda</taxon>
        <taxon>Chromadorea</taxon>
        <taxon>Rhabditida</taxon>
        <taxon>Tylenchina</taxon>
        <taxon>Panagrolaimomorpha</taxon>
        <taxon>Panagrolaimoidea</taxon>
        <taxon>Panagrolaimidae</taxon>
        <taxon>Panagrolaimus</taxon>
    </lineage>
</organism>
<dbReference type="AlphaFoldDB" id="A0A914PWW6"/>
<dbReference type="PANTHER" id="PTHR46276:SF1">
    <property type="entry name" value="E3 UBIQUITIN-PROTEIN LIGASE UBR5"/>
    <property type="match status" value="1"/>
</dbReference>
<proteinExistence type="predicted"/>
<dbReference type="PANTHER" id="PTHR46276">
    <property type="entry name" value="E3 UBIQUITIN-PROTEIN LIGASE UBR5"/>
    <property type="match status" value="1"/>
</dbReference>
<keyword evidence="1" id="KW-1185">Reference proteome</keyword>
<dbReference type="GO" id="GO:0090263">
    <property type="term" value="P:positive regulation of canonical Wnt signaling pathway"/>
    <property type="evidence" value="ECO:0007669"/>
    <property type="project" value="TreeGrafter"/>
</dbReference>
<dbReference type="GO" id="GO:0034450">
    <property type="term" value="F:ubiquitin-ubiquitin ligase activity"/>
    <property type="evidence" value="ECO:0007669"/>
    <property type="project" value="TreeGrafter"/>
</dbReference>
<dbReference type="WBParaSite" id="PDA_v2.g23279.t1">
    <property type="protein sequence ID" value="PDA_v2.g23279.t1"/>
    <property type="gene ID" value="PDA_v2.g23279"/>
</dbReference>
<evidence type="ECO:0000313" key="2">
    <source>
        <dbReference type="WBParaSite" id="PDA_v2.g23279.t1"/>
    </source>
</evidence>
<dbReference type="GO" id="GO:0000209">
    <property type="term" value="P:protein polyubiquitination"/>
    <property type="evidence" value="ECO:0007669"/>
    <property type="project" value="TreeGrafter"/>
</dbReference>